<evidence type="ECO:0000313" key="2">
    <source>
        <dbReference type="Proteomes" id="UP000215914"/>
    </source>
</evidence>
<keyword evidence="2" id="KW-1185">Reference proteome</keyword>
<dbReference type="AlphaFoldDB" id="A0A9K3H3B7"/>
<dbReference type="Proteomes" id="UP000215914">
    <property type="component" value="Unassembled WGS sequence"/>
</dbReference>
<evidence type="ECO:0000313" key="1">
    <source>
        <dbReference type="EMBL" id="KAF5765850.1"/>
    </source>
</evidence>
<sequence length="51" mass="6156">MKTQFWWVWVCDTGRTRRGETPPTSPTQQEINKLDVFLDEIRMHVINFSFI</sequence>
<dbReference type="Gramene" id="mRNA:HanXRQr2_Chr15g0708471">
    <property type="protein sequence ID" value="CDS:HanXRQr2_Chr15g0708471.1"/>
    <property type="gene ID" value="HanXRQr2_Chr15g0708471"/>
</dbReference>
<protein>
    <submittedName>
        <fullName evidence="1">Uncharacterized protein</fullName>
    </submittedName>
</protein>
<proteinExistence type="predicted"/>
<comment type="caution">
    <text evidence="1">The sequence shown here is derived from an EMBL/GenBank/DDBJ whole genome shotgun (WGS) entry which is preliminary data.</text>
</comment>
<gene>
    <name evidence="1" type="ORF">HanXRQr2_Chr15g0708471</name>
</gene>
<organism evidence="1 2">
    <name type="scientific">Helianthus annuus</name>
    <name type="common">Common sunflower</name>
    <dbReference type="NCBI Taxonomy" id="4232"/>
    <lineage>
        <taxon>Eukaryota</taxon>
        <taxon>Viridiplantae</taxon>
        <taxon>Streptophyta</taxon>
        <taxon>Embryophyta</taxon>
        <taxon>Tracheophyta</taxon>
        <taxon>Spermatophyta</taxon>
        <taxon>Magnoliopsida</taxon>
        <taxon>eudicotyledons</taxon>
        <taxon>Gunneridae</taxon>
        <taxon>Pentapetalae</taxon>
        <taxon>asterids</taxon>
        <taxon>campanulids</taxon>
        <taxon>Asterales</taxon>
        <taxon>Asteraceae</taxon>
        <taxon>Asteroideae</taxon>
        <taxon>Heliantheae alliance</taxon>
        <taxon>Heliantheae</taxon>
        <taxon>Helianthus</taxon>
    </lineage>
</organism>
<name>A0A9K3H3B7_HELAN</name>
<reference evidence="1" key="2">
    <citation type="submission" date="2020-06" db="EMBL/GenBank/DDBJ databases">
        <title>Helianthus annuus Genome sequencing and assembly Release 2.</title>
        <authorList>
            <person name="Gouzy J."/>
            <person name="Langlade N."/>
            <person name="Munos S."/>
        </authorList>
    </citation>
    <scope>NUCLEOTIDE SEQUENCE</scope>
    <source>
        <tissue evidence="1">Leaves</tissue>
    </source>
</reference>
<accession>A0A9K3H3B7</accession>
<dbReference type="EMBL" id="MNCJ02000330">
    <property type="protein sequence ID" value="KAF5765850.1"/>
    <property type="molecule type" value="Genomic_DNA"/>
</dbReference>
<reference evidence="1" key="1">
    <citation type="journal article" date="2017" name="Nature">
        <title>The sunflower genome provides insights into oil metabolism, flowering and Asterid evolution.</title>
        <authorList>
            <person name="Badouin H."/>
            <person name="Gouzy J."/>
            <person name="Grassa C.J."/>
            <person name="Murat F."/>
            <person name="Staton S.E."/>
            <person name="Cottret L."/>
            <person name="Lelandais-Briere C."/>
            <person name="Owens G.L."/>
            <person name="Carrere S."/>
            <person name="Mayjonade B."/>
            <person name="Legrand L."/>
            <person name="Gill N."/>
            <person name="Kane N.C."/>
            <person name="Bowers J.E."/>
            <person name="Hubner S."/>
            <person name="Bellec A."/>
            <person name="Berard A."/>
            <person name="Berges H."/>
            <person name="Blanchet N."/>
            <person name="Boniface M.C."/>
            <person name="Brunel D."/>
            <person name="Catrice O."/>
            <person name="Chaidir N."/>
            <person name="Claudel C."/>
            <person name="Donnadieu C."/>
            <person name="Faraut T."/>
            <person name="Fievet G."/>
            <person name="Helmstetter N."/>
            <person name="King M."/>
            <person name="Knapp S.J."/>
            <person name="Lai Z."/>
            <person name="Le Paslier M.C."/>
            <person name="Lippi Y."/>
            <person name="Lorenzon L."/>
            <person name="Mandel J.R."/>
            <person name="Marage G."/>
            <person name="Marchand G."/>
            <person name="Marquand E."/>
            <person name="Bret-Mestries E."/>
            <person name="Morien E."/>
            <person name="Nambeesan S."/>
            <person name="Nguyen T."/>
            <person name="Pegot-Espagnet P."/>
            <person name="Pouilly N."/>
            <person name="Raftis F."/>
            <person name="Sallet E."/>
            <person name="Schiex T."/>
            <person name="Thomas J."/>
            <person name="Vandecasteele C."/>
            <person name="Vares D."/>
            <person name="Vear F."/>
            <person name="Vautrin S."/>
            <person name="Crespi M."/>
            <person name="Mangin B."/>
            <person name="Burke J.M."/>
            <person name="Salse J."/>
            <person name="Munos S."/>
            <person name="Vincourt P."/>
            <person name="Rieseberg L.H."/>
            <person name="Langlade N.B."/>
        </authorList>
    </citation>
    <scope>NUCLEOTIDE SEQUENCE</scope>
    <source>
        <tissue evidence="1">Leaves</tissue>
    </source>
</reference>